<gene>
    <name evidence="3" type="primary">smpB</name>
    <name evidence="4" type="ORF">UR61_C0009G0012</name>
</gene>
<dbReference type="InterPro" id="IPR023620">
    <property type="entry name" value="SmpB"/>
</dbReference>
<evidence type="ECO:0000256" key="3">
    <source>
        <dbReference type="HAMAP-Rule" id="MF_00023"/>
    </source>
</evidence>
<dbReference type="PANTHER" id="PTHR30308:SF2">
    <property type="entry name" value="SSRA-BINDING PROTEIN"/>
    <property type="match status" value="1"/>
</dbReference>
<evidence type="ECO:0000313" key="4">
    <source>
        <dbReference type="EMBL" id="KKP65895.1"/>
    </source>
</evidence>
<dbReference type="Pfam" id="PF01668">
    <property type="entry name" value="SmpB"/>
    <property type="match status" value="1"/>
</dbReference>
<proteinExistence type="inferred from homology"/>
<dbReference type="Gene3D" id="2.40.280.10">
    <property type="match status" value="1"/>
</dbReference>
<dbReference type="GO" id="GO:0005829">
    <property type="term" value="C:cytosol"/>
    <property type="evidence" value="ECO:0007669"/>
    <property type="project" value="TreeGrafter"/>
</dbReference>
<dbReference type="GO" id="GO:0070929">
    <property type="term" value="P:trans-translation"/>
    <property type="evidence" value="ECO:0007669"/>
    <property type="project" value="UniProtKB-UniRule"/>
</dbReference>
<comment type="subcellular location">
    <subcellularLocation>
        <location evidence="3">Cytoplasm</location>
    </subcellularLocation>
    <text evidence="3">The tmRNA-SmpB complex associates with stalled 70S ribosomes.</text>
</comment>
<name>A0A0G0DS69_9BACT</name>
<keyword evidence="1 3" id="KW-0963">Cytoplasm</keyword>
<keyword evidence="2 3" id="KW-0694">RNA-binding</keyword>
<accession>A0A0G0DS69</accession>
<evidence type="ECO:0000256" key="1">
    <source>
        <dbReference type="ARBA" id="ARBA00022490"/>
    </source>
</evidence>
<dbReference type="AlphaFoldDB" id="A0A0G0DS69"/>
<dbReference type="CDD" id="cd09294">
    <property type="entry name" value="SmpB"/>
    <property type="match status" value="1"/>
</dbReference>
<dbReference type="NCBIfam" id="NF003843">
    <property type="entry name" value="PRK05422.1"/>
    <property type="match status" value="1"/>
</dbReference>
<dbReference type="Proteomes" id="UP000033866">
    <property type="component" value="Unassembled WGS sequence"/>
</dbReference>
<dbReference type="PATRIC" id="fig|1619093.3.peg.122"/>
<evidence type="ECO:0000256" key="2">
    <source>
        <dbReference type="ARBA" id="ARBA00022884"/>
    </source>
</evidence>
<dbReference type="NCBIfam" id="TIGR00086">
    <property type="entry name" value="smpB"/>
    <property type="match status" value="1"/>
</dbReference>
<comment type="caution">
    <text evidence="4">The sequence shown here is derived from an EMBL/GenBank/DDBJ whole genome shotgun (WGS) entry which is preliminary data.</text>
</comment>
<sequence length="147" mass="17293">MQILNKKALHNYEILERLEVGILLKGSEVKSLRMGRCNIGDSYVKVISGELWLVNTDIPKYKYDGSEEYDSARSRKLLINRKELVYLQSKMKQGNLTLIPLKIYPKGSLFKVEIGLARGKKRYEKKEQEKQRDLDRELLVEKRKYMI</sequence>
<comment type="function">
    <text evidence="3">Required for rescue of stalled ribosomes mediated by trans-translation. Binds to transfer-messenger RNA (tmRNA), required for stable association of tmRNA with ribosomes. tmRNA and SmpB together mimic tRNA shape, replacing the anticodon stem-loop with SmpB. tmRNA is encoded by the ssrA gene; the 2 termini fold to resemble tRNA(Ala) and it encodes a 'tag peptide', a short internal open reading frame. During trans-translation Ala-aminoacylated tmRNA acts like a tRNA, entering the A-site of stalled ribosomes, displacing the stalled mRNA. The ribosome then switches to translate the ORF on the tmRNA; the nascent peptide is terminated with the 'tag peptide' encoded by the tmRNA and targeted for degradation. The ribosome is freed to recommence translation, which seems to be the essential function of trans-translation.</text>
</comment>
<dbReference type="GO" id="GO:0070930">
    <property type="term" value="P:trans-translation-dependent protein tagging"/>
    <property type="evidence" value="ECO:0007669"/>
    <property type="project" value="TreeGrafter"/>
</dbReference>
<dbReference type="GO" id="GO:0003723">
    <property type="term" value="F:RNA binding"/>
    <property type="evidence" value="ECO:0007669"/>
    <property type="project" value="UniProtKB-UniRule"/>
</dbReference>
<dbReference type="PANTHER" id="PTHR30308">
    <property type="entry name" value="TMRNA-BINDING COMPONENT OF TRANS-TRANSLATION TAGGING COMPLEX"/>
    <property type="match status" value="1"/>
</dbReference>
<comment type="similarity">
    <text evidence="3">Belongs to the SmpB family.</text>
</comment>
<dbReference type="InterPro" id="IPR000037">
    <property type="entry name" value="SsrA-bd_prot"/>
</dbReference>
<dbReference type="HAMAP" id="MF_00023">
    <property type="entry name" value="SmpB"/>
    <property type="match status" value="1"/>
</dbReference>
<reference evidence="4 5" key="1">
    <citation type="journal article" date="2015" name="Nature">
        <title>rRNA introns, odd ribosomes, and small enigmatic genomes across a large radiation of phyla.</title>
        <authorList>
            <person name="Brown C.T."/>
            <person name="Hug L.A."/>
            <person name="Thomas B.C."/>
            <person name="Sharon I."/>
            <person name="Castelle C.J."/>
            <person name="Singh A."/>
            <person name="Wilkins M.J."/>
            <person name="Williams K.H."/>
            <person name="Banfield J.F."/>
        </authorList>
    </citation>
    <scope>NUCLEOTIDE SEQUENCE [LARGE SCALE GENOMIC DNA]</scope>
</reference>
<protein>
    <recommendedName>
        <fullName evidence="3">SsrA-binding protein</fullName>
    </recommendedName>
    <alternativeName>
        <fullName evidence="3">Small protein B</fullName>
    </alternativeName>
</protein>
<evidence type="ECO:0000313" key="5">
    <source>
        <dbReference type="Proteomes" id="UP000033866"/>
    </source>
</evidence>
<dbReference type="EMBL" id="LBPV01000009">
    <property type="protein sequence ID" value="KKP65895.1"/>
    <property type="molecule type" value="Genomic_DNA"/>
</dbReference>
<dbReference type="SUPFAM" id="SSF74982">
    <property type="entry name" value="Small protein B (SmpB)"/>
    <property type="match status" value="1"/>
</dbReference>
<organism evidence="4 5">
    <name type="scientific">candidate division WS6 bacterium GW2011_GWE1_34_7</name>
    <dbReference type="NCBI Taxonomy" id="1619093"/>
    <lineage>
        <taxon>Bacteria</taxon>
        <taxon>Candidatus Dojkabacteria</taxon>
    </lineage>
</organism>